<dbReference type="PANTHER" id="PTHR14303:SF0">
    <property type="entry name" value="DNA POLYMERASE DELTA SUBUNIT 4"/>
    <property type="match status" value="1"/>
</dbReference>
<dbReference type="OrthoDB" id="337486at2759"/>
<reference evidence="2 3" key="1">
    <citation type="submission" date="2015-05" db="EMBL/GenBank/DDBJ databases">
        <title>Distinctive expansion of gene families associated with plant cell wall degradation and secondary metabolism in the genomes of grapevine trunk pathogens.</title>
        <authorList>
            <person name="Lawrence D.P."/>
            <person name="Travadon R."/>
            <person name="Rolshausen P.E."/>
            <person name="Baumgartner K."/>
        </authorList>
    </citation>
    <scope>NUCLEOTIDE SEQUENCE [LARGE SCALE GENOMIC DNA]</scope>
    <source>
        <strain evidence="2">UCRPC4</strain>
    </source>
</reference>
<gene>
    <name evidence="2" type="ORF">UCRPC4_g05553</name>
</gene>
<dbReference type="GO" id="GO:0006261">
    <property type="term" value="P:DNA-templated DNA replication"/>
    <property type="evidence" value="ECO:0007669"/>
    <property type="project" value="TreeGrafter"/>
</dbReference>
<dbReference type="AlphaFoldDB" id="A0A0G2E516"/>
<reference evidence="2 3" key="2">
    <citation type="submission" date="2015-05" db="EMBL/GenBank/DDBJ databases">
        <authorList>
            <person name="Morales-Cruz A."/>
            <person name="Amrine K.C."/>
            <person name="Cantu D."/>
        </authorList>
    </citation>
    <scope>NUCLEOTIDE SEQUENCE [LARGE SCALE GENOMIC DNA]</scope>
    <source>
        <strain evidence="2">UCRPC4</strain>
    </source>
</reference>
<keyword evidence="3" id="KW-1185">Reference proteome</keyword>
<evidence type="ECO:0000313" key="2">
    <source>
        <dbReference type="EMBL" id="KKY17411.1"/>
    </source>
</evidence>
<dbReference type="EMBL" id="LCWF01000146">
    <property type="protein sequence ID" value="KKY17411.1"/>
    <property type="molecule type" value="Genomic_DNA"/>
</dbReference>
<dbReference type="GO" id="GO:0000731">
    <property type="term" value="P:DNA synthesis involved in DNA repair"/>
    <property type="evidence" value="ECO:0007669"/>
    <property type="project" value="InterPro"/>
</dbReference>
<organism evidence="2 3">
    <name type="scientific">Phaeomoniella chlamydospora</name>
    <name type="common">Phaeoacremonium chlamydosporum</name>
    <dbReference type="NCBI Taxonomy" id="158046"/>
    <lineage>
        <taxon>Eukaryota</taxon>
        <taxon>Fungi</taxon>
        <taxon>Dikarya</taxon>
        <taxon>Ascomycota</taxon>
        <taxon>Pezizomycotina</taxon>
        <taxon>Eurotiomycetes</taxon>
        <taxon>Chaetothyriomycetidae</taxon>
        <taxon>Phaeomoniellales</taxon>
        <taxon>Phaeomoniellaceae</taxon>
        <taxon>Phaeomoniella</taxon>
    </lineage>
</organism>
<evidence type="ECO:0000313" key="3">
    <source>
        <dbReference type="Proteomes" id="UP000053317"/>
    </source>
</evidence>
<comment type="caution">
    <text evidence="2">The sequence shown here is derived from an EMBL/GenBank/DDBJ whole genome shotgun (WGS) entry which is preliminary data.</text>
</comment>
<feature type="compositionally biased region" description="Low complexity" evidence="1">
    <location>
        <begin position="30"/>
        <end position="42"/>
    </location>
</feature>
<dbReference type="Pfam" id="PF04081">
    <property type="entry name" value="DNA_pol_delta_4"/>
    <property type="match status" value="1"/>
</dbReference>
<proteinExistence type="predicted"/>
<protein>
    <submittedName>
        <fullName evidence="2">Putative dna polymerase delta subunit</fullName>
    </submittedName>
</protein>
<dbReference type="InterPro" id="IPR007218">
    <property type="entry name" value="DNA_pol_delta_4"/>
</dbReference>
<dbReference type="Proteomes" id="UP000053317">
    <property type="component" value="Unassembled WGS sequence"/>
</dbReference>
<sequence>MPPKRRSGGPASATRGAQSTLSFNSKKGASSQVTKSSSTSTTPAGKDTAKKIISLEQEPRASNEPDLQVIAPPSKEIEDVETEDVEVRGIQAEVITLPTKPEEKTKREQEAEKISDAAVRRYWKKEEESRIAPREKILRHFDLSSQYGPCIGISRLKRWKRAESLGLSPPVEVLAVLMKEEEADTERKKEEEGRWKRAYIDELMEGRTGIVE</sequence>
<feature type="region of interest" description="Disordered" evidence="1">
    <location>
        <begin position="1"/>
        <end position="84"/>
    </location>
</feature>
<accession>A0A0G2E516</accession>
<dbReference type="GO" id="GO:0003887">
    <property type="term" value="F:DNA-directed DNA polymerase activity"/>
    <property type="evidence" value="ECO:0007669"/>
    <property type="project" value="TreeGrafter"/>
</dbReference>
<evidence type="ECO:0000256" key="1">
    <source>
        <dbReference type="SAM" id="MobiDB-lite"/>
    </source>
</evidence>
<dbReference type="GO" id="GO:0043625">
    <property type="term" value="C:delta DNA polymerase complex"/>
    <property type="evidence" value="ECO:0007669"/>
    <property type="project" value="TreeGrafter"/>
</dbReference>
<name>A0A0G2E516_PHACM</name>
<dbReference type="PANTHER" id="PTHR14303">
    <property type="entry name" value="DNA POLYMERASE DELTA SUBUNIT 4"/>
    <property type="match status" value="1"/>
</dbReference>
<feature type="compositionally biased region" description="Polar residues" evidence="1">
    <location>
        <begin position="15"/>
        <end position="29"/>
    </location>
</feature>